<evidence type="ECO:0000313" key="1">
    <source>
        <dbReference type="EMBL" id="PXY21133.1"/>
    </source>
</evidence>
<dbReference type="InterPro" id="IPR006944">
    <property type="entry name" value="Phage/GTA_portal"/>
</dbReference>
<gene>
    <name evidence="1" type="ORF">BAY60_27080</name>
</gene>
<sequence length="465" mass="52854">MDLLGRIDAVRRRNTELAYPVGPVVVEAFDKAYGHRDEQFSPESYGDYLVTSNEVFSAAMLRSRLVGTVPIRSYRGRDQDKRELPDSRPARLLRHVNPFWTQARLARMDELCACLWGQSVWAVEKDELGIPREIWWLKPSRVLPVPDEENYLAGYKYESNVDGRVLEFDADEIVWFRYPNPLDEYSALSPISAARLAADTGSAMMKANRNLHDKGLQIAGMVMPKAHGPGQVARFTQPQADELQERLEKRFSGADKAHRWAVLRYEAEFKPVNVTPKDAEFINGLQLSLRQVCNAYGIPAPLLNDLEHATLANIREFQKGLWEHALVPDLELRGQEIEEQFLPMFGRARGRTMPDHVEHDFSGVAALQESQSAVWDRERQAIEVGALTINEWRQRRGMPPVPWGDVWWGPVNKAAVEDENSTPNDNPDTPNRQAWHEQQQLTRGFNDVLAALEWDFAGVNGHGGL</sequence>
<dbReference type="AlphaFoldDB" id="A0A2V4AM72"/>
<comment type="caution">
    <text evidence="1">The sequence shown here is derived from an EMBL/GenBank/DDBJ whole genome shotgun (WGS) entry which is preliminary data.</text>
</comment>
<dbReference type="InterPro" id="IPR006427">
    <property type="entry name" value="Portal_HK97"/>
</dbReference>
<keyword evidence="2" id="KW-1185">Reference proteome</keyword>
<dbReference type="NCBIfam" id="TIGR01537">
    <property type="entry name" value="portal_HK97"/>
    <property type="match status" value="1"/>
</dbReference>
<proteinExistence type="predicted"/>
<dbReference type="Proteomes" id="UP000249915">
    <property type="component" value="Unassembled WGS sequence"/>
</dbReference>
<organism evidence="1 2">
    <name type="scientific">Prauserella muralis</name>
    <dbReference type="NCBI Taxonomy" id="588067"/>
    <lineage>
        <taxon>Bacteria</taxon>
        <taxon>Bacillati</taxon>
        <taxon>Actinomycetota</taxon>
        <taxon>Actinomycetes</taxon>
        <taxon>Pseudonocardiales</taxon>
        <taxon>Pseudonocardiaceae</taxon>
        <taxon>Prauserella</taxon>
    </lineage>
</organism>
<dbReference type="RefSeq" id="WP_112284376.1">
    <property type="nucleotide sequence ID" value="NZ_MASW01000006.1"/>
</dbReference>
<name>A0A2V4AM72_9PSEU</name>
<protein>
    <submittedName>
        <fullName evidence="1">Phage portal protein</fullName>
    </submittedName>
</protein>
<dbReference type="EMBL" id="MASW01000006">
    <property type="protein sequence ID" value="PXY21133.1"/>
    <property type="molecule type" value="Genomic_DNA"/>
</dbReference>
<evidence type="ECO:0000313" key="2">
    <source>
        <dbReference type="Proteomes" id="UP000249915"/>
    </source>
</evidence>
<accession>A0A2V4AM72</accession>
<dbReference type="Pfam" id="PF04860">
    <property type="entry name" value="Phage_portal"/>
    <property type="match status" value="1"/>
</dbReference>
<dbReference type="OrthoDB" id="952090at2"/>
<reference evidence="1 2" key="1">
    <citation type="submission" date="2016-07" db="EMBL/GenBank/DDBJ databases">
        <title>Draft genome sequence of Prauserella muralis DSM 45305, isolated from a mould-covered wall in an indoor environment.</title>
        <authorList>
            <person name="Ruckert C."/>
            <person name="Albersmeier A."/>
            <person name="Jiang C.-L."/>
            <person name="Jiang Y."/>
            <person name="Kalinowski J."/>
            <person name="Schneider O."/>
            <person name="Winkler A."/>
            <person name="Zotchev S.B."/>
        </authorList>
    </citation>
    <scope>NUCLEOTIDE SEQUENCE [LARGE SCALE GENOMIC DNA]</scope>
    <source>
        <strain evidence="1 2">DSM 45305</strain>
    </source>
</reference>